<gene>
    <name evidence="3" type="ORF">FB192DRAFT_1448495</name>
</gene>
<reference evidence="3 4" key="1">
    <citation type="submission" date="2019-09" db="EMBL/GenBank/DDBJ databases">
        <authorList>
            <consortium name="DOE Joint Genome Institute"/>
            <person name="Mondo S.J."/>
            <person name="Navarro-Mendoza M.I."/>
            <person name="Perez-Arques C."/>
            <person name="Panchal S."/>
            <person name="Nicolas F.E."/>
            <person name="Ganguly P."/>
            <person name="Pangilinan J."/>
            <person name="Grigoriev I."/>
            <person name="Heitman J."/>
            <person name="Sanya K."/>
            <person name="Garre V."/>
        </authorList>
    </citation>
    <scope>NUCLEOTIDE SEQUENCE [LARGE SCALE GENOMIC DNA]</scope>
    <source>
        <strain evidence="3 4">MU402</strain>
    </source>
</reference>
<organism evidence="3 4">
    <name type="scientific">Mucor circinelloides f. lusitanicus</name>
    <name type="common">Mucor racemosus var. lusitanicus</name>
    <dbReference type="NCBI Taxonomy" id="29924"/>
    <lineage>
        <taxon>Eukaryota</taxon>
        <taxon>Fungi</taxon>
        <taxon>Fungi incertae sedis</taxon>
        <taxon>Mucoromycota</taxon>
        <taxon>Mucoromycotina</taxon>
        <taxon>Mucoromycetes</taxon>
        <taxon>Mucorales</taxon>
        <taxon>Mucorineae</taxon>
        <taxon>Mucoraceae</taxon>
        <taxon>Mucor</taxon>
    </lineage>
</organism>
<dbReference type="EMBL" id="JAAECE010000005">
    <property type="protein sequence ID" value="KAF1801170.1"/>
    <property type="molecule type" value="Genomic_DNA"/>
</dbReference>
<feature type="coiled-coil region" evidence="1">
    <location>
        <begin position="47"/>
        <end position="98"/>
    </location>
</feature>
<evidence type="ECO:0000256" key="2">
    <source>
        <dbReference type="SAM" id="MobiDB-lite"/>
    </source>
</evidence>
<accession>A0A8H4F1A9</accession>
<comment type="caution">
    <text evidence="3">The sequence shown here is derived from an EMBL/GenBank/DDBJ whole genome shotgun (WGS) entry which is preliminary data.</text>
</comment>
<protein>
    <submittedName>
        <fullName evidence="3">Uncharacterized protein</fullName>
    </submittedName>
</protein>
<name>A0A8H4F1A9_MUCCL</name>
<evidence type="ECO:0000313" key="4">
    <source>
        <dbReference type="Proteomes" id="UP000469890"/>
    </source>
</evidence>
<proteinExistence type="predicted"/>
<feature type="region of interest" description="Disordered" evidence="2">
    <location>
        <begin position="1"/>
        <end position="42"/>
    </location>
</feature>
<feature type="compositionally biased region" description="Low complexity" evidence="2">
    <location>
        <begin position="11"/>
        <end position="33"/>
    </location>
</feature>
<evidence type="ECO:0000256" key="1">
    <source>
        <dbReference type="SAM" id="Coils"/>
    </source>
</evidence>
<dbReference type="Proteomes" id="UP000469890">
    <property type="component" value="Unassembled WGS sequence"/>
</dbReference>
<keyword evidence="1" id="KW-0175">Coiled coil</keyword>
<evidence type="ECO:0000313" key="3">
    <source>
        <dbReference type="EMBL" id="KAF1801170.1"/>
    </source>
</evidence>
<dbReference type="AlphaFoldDB" id="A0A8H4F1A9"/>
<sequence>MDGSTGSLPFSAGEAAESSTPESPSGSVPGVTSQAKTPASSCAPTAIERLQMRIKDVRQELEGIYNSDVCEDEALKTADQIARRIASYETHLNALSDKAVLSSRPVNLRDIPRFQITGQCKHYDDYPSYSSLEHFLSSFETVELHASGNDVEQVWKQYIPVAMYFMYKTWVQNDLLMCSSWNDAKAVVCKAYVHQHVPEDYMHIWLYTHKHMDTQRVPG</sequence>